<sequence>MANSLCKSSVQKTYQDVINDVISNIRDHFLEDGVDEQVLQELKQLWENKLKATKAVEDAKEMEKMQQHQNKLKQDQIDFQKVQNQMRQVVGQVAPNNHVAMMSGDYRRVPIQLTIPQLPGSQEGQRTLAIEVPEVFLQGNHLKNILTSNVVSTTMGLSVYNACAYLQDHVNKAFVKHQHMMAMMPPHLMNSVQQDSQYMPHMMKDITQCDGNEDSSEDEDLDEDNDEDPQEDVEDEEASNRLEEEPLNSGDDVSDADEAHSSFETENVIVCQYDKITRSRNRWKFHFKDGIMNLEGEDYVFQKANGDAEW</sequence>
<accession>A0A9P0BID2</accession>
<comment type="subcellular location">
    <subcellularLocation>
        <location evidence="1">Nucleus</location>
    </subcellularLocation>
</comment>
<evidence type="ECO:0000256" key="4">
    <source>
        <dbReference type="ARBA" id="ARBA00023163"/>
    </source>
</evidence>
<keyword evidence="4" id="KW-0804">Transcription</keyword>
<evidence type="ECO:0000256" key="5">
    <source>
        <dbReference type="ARBA" id="ARBA00023242"/>
    </source>
</evidence>
<gene>
    <name evidence="7" type="ORF">MELIAE_LOCUS11689</name>
</gene>
<dbReference type="SUPFAM" id="SSF47396">
    <property type="entry name" value="Transcription factor IIA (TFIIA), alpha-helical domain"/>
    <property type="match status" value="1"/>
</dbReference>
<dbReference type="SUPFAM" id="SSF50784">
    <property type="entry name" value="Transcription factor IIA (TFIIA), beta-barrel domain"/>
    <property type="match status" value="1"/>
</dbReference>
<proteinExistence type="inferred from homology"/>
<evidence type="ECO:0000256" key="3">
    <source>
        <dbReference type="ARBA" id="ARBA00023015"/>
    </source>
</evidence>
<dbReference type="PANTHER" id="PTHR12694:SF8">
    <property type="entry name" value="TRANSCRIPTION INITIATION FACTOR IIA SUBUNIT 1"/>
    <property type="match status" value="1"/>
</dbReference>
<evidence type="ECO:0000313" key="7">
    <source>
        <dbReference type="EMBL" id="CAH0562638.1"/>
    </source>
</evidence>
<dbReference type="Gene3D" id="1.10.287.100">
    <property type="match status" value="1"/>
</dbReference>
<reference evidence="7" key="1">
    <citation type="submission" date="2021-12" db="EMBL/GenBank/DDBJ databases">
        <authorList>
            <person name="King R."/>
        </authorList>
    </citation>
    <scope>NUCLEOTIDE SEQUENCE</scope>
</reference>
<dbReference type="InterPro" id="IPR004855">
    <property type="entry name" value="TFIIA_asu/bsu"/>
</dbReference>
<dbReference type="Pfam" id="PF03153">
    <property type="entry name" value="TFIIA"/>
    <property type="match status" value="2"/>
</dbReference>
<dbReference type="AlphaFoldDB" id="A0A9P0BID2"/>
<keyword evidence="3" id="KW-0805">Transcription regulation</keyword>
<dbReference type="Proteomes" id="UP001154078">
    <property type="component" value="Chromosome 8"/>
</dbReference>
<evidence type="ECO:0000313" key="8">
    <source>
        <dbReference type="Proteomes" id="UP001154078"/>
    </source>
</evidence>
<evidence type="ECO:0000256" key="2">
    <source>
        <dbReference type="ARBA" id="ARBA00010059"/>
    </source>
</evidence>
<dbReference type="PANTHER" id="PTHR12694">
    <property type="entry name" value="TRANSCRIPTION INITIATION FACTOR IIA SUBUNIT 1"/>
    <property type="match status" value="1"/>
</dbReference>
<keyword evidence="8" id="KW-1185">Reference proteome</keyword>
<feature type="compositionally biased region" description="Acidic residues" evidence="6">
    <location>
        <begin position="211"/>
        <end position="237"/>
    </location>
</feature>
<evidence type="ECO:0000256" key="6">
    <source>
        <dbReference type="SAM" id="MobiDB-lite"/>
    </source>
</evidence>
<protein>
    <submittedName>
        <fullName evidence="7">Uncharacterized protein</fullName>
    </submittedName>
</protein>
<dbReference type="GO" id="GO:0006367">
    <property type="term" value="P:transcription initiation at RNA polymerase II promoter"/>
    <property type="evidence" value="ECO:0007669"/>
    <property type="project" value="InterPro"/>
</dbReference>
<dbReference type="EMBL" id="OV121139">
    <property type="protein sequence ID" value="CAH0562638.1"/>
    <property type="molecule type" value="Genomic_DNA"/>
</dbReference>
<dbReference type="FunFam" id="2.30.18.10:FF:000002">
    <property type="entry name" value="Transcription initiation factor IIA subunit 1"/>
    <property type="match status" value="1"/>
</dbReference>
<organism evidence="7 8">
    <name type="scientific">Brassicogethes aeneus</name>
    <name type="common">Rape pollen beetle</name>
    <name type="synonym">Meligethes aeneus</name>
    <dbReference type="NCBI Taxonomy" id="1431903"/>
    <lineage>
        <taxon>Eukaryota</taxon>
        <taxon>Metazoa</taxon>
        <taxon>Ecdysozoa</taxon>
        <taxon>Arthropoda</taxon>
        <taxon>Hexapoda</taxon>
        <taxon>Insecta</taxon>
        <taxon>Pterygota</taxon>
        <taxon>Neoptera</taxon>
        <taxon>Endopterygota</taxon>
        <taxon>Coleoptera</taxon>
        <taxon>Polyphaga</taxon>
        <taxon>Cucujiformia</taxon>
        <taxon>Nitidulidae</taxon>
        <taxon>Meligethinae</taxon>
        <taxon>Brassicogethes</taxon>
    </lineage>
</organism>
<comment type="similarity">
    <text evidence="2">Belongs to the TFIIA subunit 1 family.</text>
</comment>
<dbReference type="InterPro" id="IPR009088">
    <property type="entry name" value="TFIIA_b-brl"/>
</dbReference>
<dbReference type="CDD" id="cd07976">
    <property type="entry name" value="TFIIA_alpha_beta_like"/>
    <property type="match status" value="2"/>
</dbReference>
<dbReference type="SMART" id="SM01371">
    <property type="entry name" value="TFIIA"/>
    <property type="match status" value="1"/>
</dbReference>
<dbReference type="OrthoDB" id="6275927at2759"/>
<keyword evidence="5" id="KW-0539">Nucleus</keyword>
<dbReference type="Gene3D" id="2.30.18.10">
    <property type="entry name" value="Transcription factor IIA (TFIIA), beta-barrel domain"/>
    <property type="match status" value="1"/>
</dbReference>
<evidence type="ECO:0000256" key="1">
    <source>
        <dbReference type="ARBA" id="ARBA00004123"/>
    </source>
</evidence>
<feature type="region of interest" description="Disordered" evidence="6">
    <location>
        <begin position="206"/>
        <end position="261"/>
    </location>
</feature>
<dbReference type="FunFam" id="1.10.287.100:FF:000001">
    <property type="entry name" value="Transcription initiation factor IIA subunit"/>
    <property type="match status" value="1"/>
</dbReference>
<dbReference type="GO" id="GO:0005672">
    <property type="term" value="C:transcription factor TFIIA complex"/>
    <property type="evidence" value="ECO:0007669"/>
    <property type="project" value="InterPro"/>
</dbReference>
<name>A0A9P0BID2_BRAAE</name>